<keyword evidence="4" id="KW-0723">Serine/threonine-protein kinase</keyword>
<dbReference type="SUPFAM" id="SSF46785">
    <property type="entry name" value="Winged helix' DNA-binding domain"/>
    <property type="match status" value="1"/>
</dbReference>
<dbReference type="SUPFAM" id="SSF56112">
    <property type="entry name" value="Protein kinase-like (PK-like)"/>
    <property type="match status" value="1"/>
</dbReference>
<feature type="domain" description="RIO kinase" evidence="13">
    <location>
        <begin position="41"/>
        <end position="221"/>
    </location>
</feature>
<feature type="non-terminal residue" evidence="14">
    <location>
        <position position="221"/>
    </location>
</feature>
<keyword evidence="15" id="KW-1185">Reference proteome</keyword>
<evidence type="ECO:0000259" key="13">
    <source>
        <dbReference type="SMART" id="SM00090"/>
    </source>
</evidence>
<evidence type="ECO:0000313" key="15">
    <source>
        <dbReference type="Proteomes" id="UP000245609"/>
    </source>
</evidence>
<dbReference type="InterPro" id="IPR000687">
    <property type="entry name" value="RIO_kinase"/>
</dbReference>
<comment type="similarity">
    <text evidence="2">Belongs to the protein kinase superfamily. RIO-type Ser/Thr kinase family.</text>
</comment>
<accession>A0A2T9ZB30</accession>
<dbReference type="Pfam" id="PF09202">
    <property type="entry name" value="Rio2_N"/>
    <property type="match status" value="1"/>
</dbReference>
<dbReference type="PANTHER" id="PTHR45852:SF1">
    <property type="entry name" value="SERINE_THREONINE-PROTEIN KINASE RIO2"/>
    <property type="match status" value="1"/>
</dbReference>
<dbReference type="GO" id="GO:0005524">
    <property type="term" value="F:ATP binding"/>
    <property type="evidence" value="ECO:0007669"/>
    <property type="project" value="UniProtKB-KW"/>
</dbReference>
<comment type="catalytic activity">
    <reaction evidence="12">
        <text>L-seryl-[protein] + ATP = O-phospho-L-seryl-[protein] + ADP + H(+)</text>
        <dbReference type="Rhea" id="RHEA:17989"/>
        <dbReference type="Rhea" id="RHEA-COMP:9863"/>
        <dbReference type="Rhea" id="RHEA-COMP:11604"/>
        <dbReference type="ChEBI" id="CHEBI:15378"/>
        <dbReference type="ChEBI" id="CHEBI:29999"/>
        <dbReference type="ChEBI" id="CHEBI:30616"/>
        <dbReference type="ChEBI" id="CHEBI:83421"/>
        <dbReference type="ChEBI" id="CHEBI:456216"/>
        <dbReference type="EC" id="2.7.11.1"/>
    </reaction>
</comment>
<evidence type="ECO:0000313" key="14">
    <source>
        <dbReference type="EMBL" id="PVV01788.1"/>
    </source>
</evidence>
<evidence type="ECO:0000256" key="6">
    <source>
        <dbReference type="ARBA" id="ARBA00022723"/>
    </source>
</evidence>
<dbReference type="Gene3D" id="3.30.200.20">
    <property type="entry name" value="Phosphorylase Kinase, domain 1"/>
    <property type="match status" value="1"/>
</dbReference>
<dbReference type="InterPro" id="IPR011009">
    <property type="entry name" value="Kinase-like_dom_sf"/>
</dbReference>
<dbReference type="GO" id="GO:0005829">
    <property type="term" value="C:cytosol"/>
    <property type="evidence" value="ECO:0007669"/>
    <property type="project" value="TreeGrafter"/>
</dbReference>
<evidence type="ECO:0000256" key="3">
    <source>
        <dbReference type="ARBA" id="ARBA00012513"/>
    </source>
</evidence>
<dbReference type="FunFam" id="3.30.200.20:FF:000052">
    <property type="entry name" value="Serine/threonine-protein kinase RIO2"/>
    <property type="match status" value="1"/>
</dbReference>
<evidence type="ECO:0000256" key="1">
    <source>
        <dbReference type="ARBA" id="ARBA00001946"/>
    </source>
</evidence>
<dbReference type="InterPro" id="IPR030484">
    <property type="entry name" value="Rio2"/>
</dbReference>
<dbReference type="PANTHER" id="PTHR45852">
    <property type="entry name" value="SER/THR-PROTEIN KINASE RIO2"/>
    <property type="match status" value="1"/>
</dbReference>
<evidence type="ECO:0000256" key="4">
    <source>
        <dbReference type="ARBA" id="ARBA00022527"/>
    </source>
</evidence>
<dbReference type="InterPro" id="IPR036388">
    <property type="entry name" value="WH-like_DNA-bd_sf"/>
</dbReference>
<dbReference type="GO" id="GO:0030490">
    <property type="term" value="P:maturation of SSU-rRNA"/>
    <property type="evidence" value="ECO:0007669"/>
    <property type="project" value="TreeGrafter"/>
</dbReference>
<evidence type="ECO:0000256" key="9">
    <source>
        <dbReference type="ARBA" id="ARBA00022840"/>
    </source>
</evidence>
<comment type="cofactor">
    <cofactor evidence="1">
        <name>Mg(2+)</name>
        <dbReference type="ChEBI" id="CHEBI:18420"/>
    </cofactor>
</comment>
<keyword evidence="10" id="KW-0460">Magnesium</keyword>
<dbReference type="EC" id="2.7.11.1" evidence="3"/>
<keyword evidence="8" id="KW-0418">Kinase</keyword>
<dbReference type="InterPro" id="IPR036390">
    <property type="entry name" value="WH_DNA-bd_sf"/>
</dbReference>
<dbReference type="CDD" id="cd05144">
    <property type="entry name" value="RIO2_C"/>
    <property type="match status" value="1"/>
</dbReference>
<dbReference type="GO" id="GO:0005634">
    <property type="term" value="C:nucleus"/>
    <property type="evidence" value="ECO:0007669"/>
    <property type="project" value="TreeGrafter"/>
</dbReference>
<proteinExistence type="inferred from homology"/>
<evidence type="ECO:0000256" key="10">
    <source>
        <dbReference type="ARBA" id="ARBA00022842"/>
    </source>
</evidence>
<sequence>MKLDPKGIRYLSKEDFRVLSAVETGSRNHDIVPLNLIKQLSRLHGSGINKFIGELAKKNLITKVPNSKYIYIVSDGNDEECVLKIHRLGRMSFRNIKNKRDYLVNKKSSPSWMYMSRLSASKEFAFMKVLHQHGFPVPTPIDQNRHCIIMSHVKAIPLENVQNIGDIGLLYSDLMDLIVKLANHGLIHCDFNEFNILVTPDQKPIMIDFPQMVSTNHKDAE</sequence>
<keyword evidence="9" id="KW-0067">ATP-binding</keyword>
<reference evidence="14 15" key="1">
    <citation type="journal article" date="2018" name="MBio">
        <title>Comparative Genomics Reveals the Core Gene Toolbox for the Fungus-Insect Symbiosis.</title>
        <authorList>
            <person name="Wang Y."/>
            <person name="Stata M."/>
            <person name="Wang W."/>
            <person name="Stajich J.E."/>
            <person name="White M.M."/>
            <person name="Moncalvo J.M."/>
        </authorList>
    </citation>
    <scope>NUCLEOTIDE SEQUENCE [LARGE SCALE GENOMIC DNA]</scope>
    <source>
        <strain evidence="14 15">SC-DP-2</strain>
    </source>
</reference>
<protein>
    <recommendedName>
        <fullName evidence="3">non-specific serine/threonine protein kinase</fullName>
        <ecNumber evidence="3">2.7.11.1</ecNumber>
    </recommendedName>
</protein>
<dbReference type="Pfam" id="PF01163">
    <property type="entry name" value="RIO1"/>
    <property type="match status" value="1"/>
</dbReference>
<keyword evidence="7" id="KW-0547">Nucleotide-binding</keyword>
<evidence type="ECO:0000256" key="12">
    <source>
        <dbReference type="ARBA" id="ARBA00048679"/>
    </source>
</evidence>
<dbReference type="EMBL" id="MBFS01000804">
    <property type="protein sequence ID" value="PVV01788.1"/>
    <property type="molecule type" value="Genomic_DNA"/>
</dbReference>
<evidence type="ECO:0000256" key="11">
    <source>
        <dbReference type="ARBA" id="ARBA00047899"/>
    </source>
</evidence>
<gene>
    <name evidence="14" type="ORF">BB560_003783</name>
</gene>
<comment type="catalytic activity">
    <reaction evidence="11">
        <text>L-threonyl-[protein] + ATP = O-phospho-L-threonyl-[protein] + ADP + H(+)</text>
        <dbReference type="Rhea" id="RHEA:46608"/>
        <dbReference type="Rhea" id="RHEA-COMP:11060"/>
        <dbReference type="Rhea" id="RHEA-COMP:11605"/>
        <dbReference type="ChEBI" id="CHEBI:15378"/>
        <dbReference type="ChEBI" id="CHEBI:30013"/>
        <dbReference type="ChEBI" id="CHEBI:30616"/>
        <dbReference type="ChEBI" id="CHEBI:61977"/>
        <dbReference type="ChEBI" id="CHEBI:456216"/>
        <dbReference type="EC" id="2.7.11.1"/>
    </reaction>
</comment>
<evidence type="ECO:0000256" key="8">
    <source>
        <dbReference type="ARBA" id="ARBA00022777"/>
    </source>
</evidence>
<dbReference type="GO" id="GO:0046872">
    <property type="term" value="F:metal ion binding"/>
    <property type="evidence" value="ECO:0007669"/>
    <property type="project" value="UniProtKB-KW"/>
</dbReference>
<dbReference type="OrthoDB" id="10258631at2759"/>
<organism evidence="14 15">
    <name type="scientific">Smittium megazygosporum</name>
    <dbReference type="NCBI Taxonomy" id="133381"/>
    <lineage>
        <taxon>Eukaryota</taxon>
        <taxon>Fungi</taxon>
        <taxon>Fungi incertae sedis</taxon>
        <taxon>Zoopagomycota</taxon>
        <taxon>Kickxellomycotina</taxon>
        <taxon>Harpellomycetes</taxon>
        <taxon>Harpellales</taxon>
        <taxon>Legeriomycetaceae</taxon>
        <taxon>Smittium</taxon>
    </lineage>
</organism>
<evidence type="ECO:0000256" key="5">
    <source>
        <dbReference type="ARBA" id="ARBA00022679"/>
    </source>
</evidence>
<dbReference type="GO" id="GO:0030688">
    <property type="term" value="C:preribosome, small subunit precursor"/>
    <property type="evidence" value="ECO:0007669"/>
    <property type="project" value="TreeGrafter"/>
</dbReference>
<dbReference type="Proteomes" id="UP000245609">
    <property type="component" value="Unassembled WGS sequence"/>
</dbReference>
<dbReference type="AlphaFoldDB" id="A0A2T9ZB30"/>
<evidence type="ECO:0000256" key="7">
    <source>
        <dbReference type="ARBA" id="ARBA00022741"/>
    </source>
</evidence>
<dbReference type="InterPro" id="IPR015285">
    <property type="entry name" value="RIO2_wHTH_N"/>
</dbReference>
<dbReference type="SMART" id="SM00090">
    <property type="entry name" value="RIO"/>
    <property type="match status" value="1"/>
</dbReference>
<dbReference type="GO" id="GO:0004674">
    <property type="term" value="F:protein serine/threonine kinase activity"/>
    <property type="evidence" value="ECO:0007669"/>
    <property type="project" value="UniProtKB-KW"/>
</dbReference>
<keyword evidence="6" id="KW-0479">Metal-binding</keyword>
<dbReference type="InterPro" id="IPR018934">
    <property type="entry name" value="RIO_dom"/>
</dbReference>
<dbReference type="STRING" id="133381.A0A2T9ZB30"/>
<dbReference type="Gene3D" id="1.10.510.10">
    <property type="entry name" value="Transferase(Phosphotransferase) domain 1"/>
    <property type="match status" value="1"/>
</dbReference>
<name>A0A2T9ZB30_9FUNG</name>
<dbReference type="Gene3D" id="1.10.10.10">
    <property type="entry name" value="Winged helix-like DNA-binding domain superfamily/Winged helix DNA-binding domain"/>
    <property type="match status" value="1"/>
</dbReference>
<comment type="caution">
    <text evidence="14">The sequence shown here is derived from an EMBL/GenBank/DDBJ whole genome shotgun (WGS) entry which is preliminary data.</text>
</comment>
<keyword evidence="5" id="KW-0808">Transferase</keyword>
<evidence type="ECO:0000256" key="2">
    <source>
        <dbReference type="ARBA" id="ARBA00009196"/>
    </source>
</evidence>